<evidence type="ECO:0000313" key="2">
    <source>
        <dbReference type="EMBL" id="PLK29337.1"/>
    </source>
</evidence>
<evidence type="ECO:0000313" key="1">
    <source>
        <dbReference type="EMBL" id="CUN14625.1"/>
    </source>
</evidence>
<name>A0A173UKP5_9FIRM</name>
<dbReference type="RefSeq" id="WP_005944262.1">
    <property type="nucleotide sequence ID" value="NZ_BNEV01000024.1"/>
</dbReference>
<reference evidence="2 7" key="2">
    <citation type="journal article" date="2017" name="Front. Microbiol.">
        <title>New Insights into the Diversity of the Genus Faecalibacterium.</title>
        <authorList>
            <person name="Benevides L."/>
            <person name="Burman S."/>
            <person name="Martin R."/>
            <person name="Robert V."/>
            <person name="Thomas M."/>
            <person name="Miquel S."/>
            <person name="Chain F."/>
            <person name="Sokol H."/>
            <person name="Bermudez-Humaran L.G."/>
            <person name="Morrison M."/>
            <person name="Langella P."/>
            <person name="Azevedo V.A."/>
            <person name="Chatel J.M."/>
            <person name="Soares S."/>
        </authorList>
    </citation>
    <scope>NUCLEOTIDE SEQUENCE [LARGE SCALE GENOMIC DNA]</scope>
    <source>
        <strain evidence="2 7">CNCM I 4542</strain>
    </source>
</reference>
<dbReference type="EMBL" id="PXUP01000008">
    <property type="protein sequence ID" value="RCH46648.1"/>
    <property type="molecule type" value="Genomic_DNA"/>
</dbReference>
<evidence type="ECO:0000313" key="6">
    <source>
        <dbReference type="Proteomes" id="UP000095649"/>
    </source>
</evidence>
<dbReference type="AlphaFoldDB" id="A0A173UKP5"/>
<dbReference type="EMBL" id="CYXN01000021">
    <property type="protein sequence ID" value="CUN14625.1"/>
    <property type="molecule type" value="Genomic_DNA"/>
</dbReference>
<dbReference type="EMBL" id="PRLD01000004">
    <property type="protein sequence ID" value="RAW58477.1"/>
    <property type="molecule type" value="Genomic_DNA"/>
</dbReference>
<evidence type="ECO:0000313" key="7">
    <source>
        <dbReference type="Proteomes" id="UP000221015"/>
    </source>
</evidence>
<evidence type="ECO:0000313" key="5">
    <source>
        <dbReference type="EMBL" id="RGB98033.1"/>
    </source>
</evidence>
<gene>
    <name evidence="3" type="ORF">C4N24_05690</name>
    <name evidence="4" type="ORF">C7J97_06890</name>
    <name evidence="2" type="ORF">CGS50_009405</name>
    <name evidence="5" type="ORF">DWZ04_07175</name>
    <name evidence="1" type="ORF">ERS852582_02139</name>
</gene>
<dbReference type="Proteomes" id="UP000260783">
    <property type="component" value="Unassembled WGS sequence"/>
</dbReference>
<dbReference type="EMBL" id="QVEW01000006">
    <property type="protein sequence ID" value="RGB98033.1"/>
    <property type="molecule type" value="Genomic_DNA"/>
</dbReference>
<dbReference type="Proteomes" id="UP000095649">
    <property type="component" value="Unassembled WGS sequence"/>
</dbReference>
<evidence type="ECO:0000313" key="9">
    <source>
        <dbReference type="Proteomes" id="UP000252378"/>
    </source>
</evidence>
<evidence type="ECO:0000313" key="3">
    <source>
        <dbReference type="EMBL" id="RAW58477.1"/>
    </source>
</evidence>
<dbReference type="Proteomes" id="UP000251281">
    <property type="component" value="Unassembled WGS sequence"/>
</dbReference>
<protein>
    <recommendedName>
        <fullName evidence="11">Twitching motility protein PilT</fullName>
    </recommendedName>
</protein>
<dbReference type="Proteomes" id="UP000252378">
    <property type="component" value="Unassembled WGS sequence"/>
</dbReference>
<organism evidence="1 6">
    <name type="scientific">Faecalibacterium prausnitzii</name>
    <dbReference type="NCBI Taxonomy" id="853"/>
    <lineage>
        <taxon>Bacteria</taxon>
        <taxon>Bacillati</taxon>
        <taxon>Bacillota</taxon>
        <taxon>Clostridia</taxon>
        <taxon>Eubacteriales</taxon>
        <taxon>Oscillospiraceae</taxon>
        <taxon>Faecalibacterium</taxon>
    </lineage>
</organism>
<evidence type="ECO:0008006" key="11">
    <source>
        <dbReference type="Google" id="ProtNLM"/>
    </source>
</evidence>
<evidence type="ECO:0000313" key="10">
    <source>
        <dbReference type="Proteomes" id="UP000260783"/>
    </source>
</evidence>
<reference evidence="4 9" key="4">
    <citation type="submission" date="2018-03" db="EMBL/GenBank/DDBJ databases">
        <title>Complete genome sequencing of Faecalibacterium prausnitzii strains isolated from the human gut.</title>
        <authorList>
            <person name="Fitzgerald B.C."/>
            <person name="Shkoporov A.N."/>
            <person name="Ross P.R."/>
            <person name="Hill C."/>
        </authorList>
    </citation>
    <scope>NUCLEOTIDE SEQUENCE [LARGE SCALE GENOMIC DNA]</scope>
    <source>
        <strain evidence="3 8">APC923/51-1</strain>
        <strain evidence="4 9">ATCC 27768</strain>
    </source>
</reference>
<reference evidence="1 6" key="1">
    <citation type="submission" date="2015-09" db="EMBL/GenBank/DDBJ databases">
        <authorList>
            <consortium name="Pathogen Informatics"/>
        </authorList>
    </citation>
    <scope>NUCLEOTIDE SEQUENCE [LARGE SCALE GENOMIC DNA]</scope>
    <source>
        <strain evidence="1 6">2789STDY5834970</strain>
    </source>
</reference>
<accession>A0A173UKP5</accession>
<evidence type="ECO:0000313" key="4">
    <source>
        <dbReference type="EMBL" id="RCH46648.1"/>
    </source>
</evidence>
<dbReference type="EMBL" id="NMTS02000056">
    <property type="protein sequence ID" value="PLK29337.1"/>
    <property type="molecule type" value="Genomic_DNA"/>
</dbReference>
<reference evidence="2" key="3">
    <citation type="submission" date="2017-07" db="EMBL/GenBank/DDBJ databases">
        <authorList>
            <person name="Sun Z.S."/>
            <person name="Albrecht U."/>
            <person name="Echele G."/>
            <person name="Lee C.C."/>
        </authorList>
    </citation>
    <scope>NUCLEOTIDE SEQUENCE</scope>
    <source>
        <strain evidence="2">CNCM I 4542</strain>
    </source>
</reference>
<proteinExistence type="predicted"/>
<evidence type="ECO:0000313" key="8">
    <source>
        <dbReference type="Proteomes" id="UP000251281"/>
    </source>
</evidence>
<sequence>MIKLIVGTKGSGKTKAMIDQINDAVKTSKGNVVVVEKGMKLTYDIAPAARLIDLDEYKISGGEMLYGFVAGLMASNYDITDLYIDGILKVLDHDINRLGVVLDEMAAIAGDSVKVTVTVSADEAALPHDVKKYL</sequence>
<dbReference type="Proteomes" id="UP000221015">
    <property type="component" value="Unassembled WGS sequence"/>
</dbReference>
<dbReference type="OrthoDB" id="1953676at2"/>
<reference evidence="5 10" key="5">
    <citation type="submission" date="2018-08" db="EMBL/GenBank/DDBJ databases">
        <title>A genome reference for cultivated species of the human gut microbiota.</title>
        <authorList>
            <person name="Zou Y."/>
            <person name="Xue W."/>
            <person name="Luo G."/>
        </authorList>
    </citation>
    <scope>NUCLEOTIDE SEQUENCE [LARGE SCALE GENOMIC DNA]</scope>
    <source>
        <strain evidence="5 10">AF29-11BH</strain>
    </source>
</reference>